<gene>
    <name evidence="1" type="ORF">B8V81_3048</name>
</gene>
<dbReference type="EMBL" id="NFEZ01000004">
    <property type="protein sequence ID" value="PLT44617.1"/>
    <property type="molecule type" value="Genomic_DNA"/>
</dbReference>
<dbReference type="Proteomes" id="UP000234789">
    <property type="component" value="Unassembled WGS sequence"/>
</dbReference>
<proteinExistence type="predicted"/>
<protein>
    <submittedName>
        <fullName evidence="1">Uncharacterized protein</fullName>
    </submittedName>
</protein>
<organism evidence="1 2">
    <name type="scientific">Paenibacillus pasadenensis</name>
    <dbReference type="NCBI Taxonomy" id="217090"/>
    <lineage>
        <taxon>Bacteria</taxon>
        <taxon>Bacillati</taxon>
        <taxon>Bacillota</taxon>
        <taxon>Bacilli</taxon>
        <taxon>Bacillales</taxon>
        <taxon>Paenibacillaceae</taxon>
        <taxon>Paenibacillus</taxon>
    </lineage>
</organism>
<evidence type="ECO:0000313" key="2">
    <source>
        <dbReference type="Proteomes" id="UP000234789"/>
    </source>
</evidence>
<reference evidence="1 2" key="1">
    <citation type="submission" date="2017-05" db="EMBL/GenBank/DDBJ databases">
        <title>Functional genome analysis of Paenibacillus pasadenensis strain R16: insights on endophytic life style and antifungal activity.</title>
        <authorList>
            <person name="Passera A."/>
            <person name="Marcolungo L."/>
            <person name="Casati P."/>
            <person name="Brasca M."/>
            <person name="Quaglino F."/>
            <person name="Delledonne M."/>
        </authorList>
    </citation>
    <scope>NUCLEOTIDE SEQUENCE [LARGE SCALE GENOMIC DNA]</scope>
    <source>
        <strain evidence="1 2">R16</strain>
    </source>
</reference>
<keyword evidence="2" id="KW-1185">Reference proteome</keyword>
<sequence length="38" mass="4199">MPPLAPLSRPAPGSARSCKQLIAQAPLFFHILQQIRML</sequence>
<dbReference type="AlphaFoldDB" id="A0A2N5N2P1"/>
<name>A0A2N5N2P1_9BACL</name>
<evidence type="ECO:0000313" key="1">
    <source>
        <dbReference type="EMBL" id="PLT44617.1"/>
    </source>
</evidence>
<comment type="caution">
    <text evidence="1">The sequence shown here is derived from an EMBL/GenBank/DDBJ whole genome shotgun (WGS) entry which is preliminary data.</text>
</comment>
<accession>A0A2N5N2P1</accession>